<evidence type="ECO:0000313" key="6">
    <source>
        <dbReference type="Proteomes" id="UP000216913"/>
    </source>
</evidence>
<accession>A0A261TS06</accession>
<keyword evidence="6" id="KW-1185">Reference proteome</keyword>
<dbReference type="PANTHER" id="PTHR40841:SF2">
    <property type="entry name" value="SIDEROPHORE-DEGRADING ESTERASE (EUROFUNG)"/>
    <property type="match status" value="1"/>
</dbReference>
<dbReference type="Pfam" id="PF00756">
    <property type="entry name" value="Esterase"/>
    <property type="match status" value="1"/>
</dbReference>
<dbReference type="GO" id="GO:0016788">
    <property type="term" value="F:hydrolase activity, acting on ester bonds"/>
    <property type="evidence" value="ECO:0007669"/>
    <property type="project" value="TreeGrafter"/>
</dbReference>
<evidence type="ECO:0000313" key="5">
    <source>
        <dbReference type="EMBL" id="OZI52061.1"/>
    </source>
</evidence>
<proteinExistence type="inferred from homology"/>
<protein>
    <submittedName>
        <fullName evidence="5">Esterase</fullName>
    </submittedName>
</protein>
<gene>
    <name evidence="5" type="ORF">CAL25_11210</name>
</gene>
<keyword evidence="2" id="KW-0378">Hydrolase</keyword>
<comment type="similarity">
    <text evidence="1">Belongs to the esterase D family.</text>
</comment>
<dbReference type="InterPro" id="IPR000801">
    <property type="entry name" value="Esterase-like"/>
</dbReference>
<dbReference type="Gene3D" id="3.40.50.1820">
    <property type="entry name" value="alpha/beta hydrolase"/>
    <property type="match status" value="1"/>
</dbReference>
<evidence type="ECO:0000256" key="1">
    <source>
        <dbReference type="ARBA" id="ARBA00005622"/>
    </source>
</evidence>
<evidence type="ECO:0000256" key="4">
    <source>
        <dbReference type="SAM" id="SignalP"/>
    </source>
</evidence>
<comment type="caution">
    <text evidence="5">The sequence shown here is derived from an EMBL/GenBank/DDBJ whole genome shotgun (WGS) entry which is preliminary data.</text>
</comment>
<evidence type="ECO:0000256" key="2">
    <source>
        <dbReference type="ARBA" id="ARBA00022801"/>
    </source>
</evidence>
<dbReference type="SUPFAM" id="SSF53474">
    <property type="entry name" value="alpha/beta-Hydrolases"/>
    <property type="match status" value="1"/>
</dbReference>
<dbReference type="Proteomes" id="UP000216913">
    <property type="component" value="Unassembled WGS sequence"/>
</dbReference>
<sequence>MHRRFPFALLVALVASSGAFVAPTHAQPASAPKVQTGHGHPYEIADSEVWDVPDPVSKRGYQVFVALPPSYAKQPQRRYPVLYVTDADYAFPIIRQLGRRLNVEGPQIEEFILVGLSYGKGEDGSLSRQRDYTPTPNGPSTAPPNAIHGQAWAYQKYLRDQVKPFITARYRADASKAIFLGHSYGALLGTQILFTEPDLFSSYILGSPSLWYDKRYALTLEAGYARQNQDLKANVYLYVGAYEALRKGDRRYNQTVDMVADNRALEAALQSRKYPSLKLKSAVLNDEDHLTVAPRGFTQGLKYLLPAR</sequence>
<feature type="chain" id="PRO_5012605068" evidence="4">
    <location>
        <begin position="22"/>
        <end position="308"/>
    </location>
</feature>
<dbReference type="InterPro" id="IPR029058">
    <property type="entry name" value="AB_hydrolase_fold"/>
</dbReference>
<name>A0A261TS06_9BORD</name>
<dbReference type="InterPro" id="IPR052558">
    <property type="entry name" value="Siderophore_Hydrolase_D"/>
</dbReference>
<dbReference type="OrthoDB" id="9784036at2"/>
<dbReference type="EMBL" id="NEVP01000006">
    <property type="protein sequence ID" value="OZI52061.1"/>
    <property type="molecule type" value="Genomic_DNA"/>
</dbReference>
<organism evidence="5 6">
    <name type="scientific">Bordetella genomosp. 5</name>
    <dbReference type="NCBI Taxonomy" id="1395608"/>
    <lineage>
        <taxon>Bacteria</taxon>
        <taxon>Pseudomonadati</taxon>
        <taxon>Pseudomonadota</taxon>
        <taxon>Betaproteobacteria</taxon>
        <taxon>Burkholderiales</taxon>
        <taxon>Alcaligenaceae</taxon>
        <taxon>Bordetella</taxon>
    </lineage>
</organism>
<evidence type="ECO:0000256" key="3">
    <source>
        <dbReference type="SAM" id="MobiDB-lite"/>
    </source>
</evidence>
<dbReference type="PANTHER" id="PTHR40841">
    <property type="entry name" value="SIDEROPHORE TRIACETYLFUSARININE C ESTERASE"/>
    <property type="match status" value="1"/>
</dbReference>
<dbReference type="AlphaFoldDB" id="A0A261TS06"/>
<dbReference type="RefSeq" id="WP_094800018.1">
    <property type="nucleotide sequence ID" value="NZ_NEVP01000006.1"/>
</dbReference>
<keyword evidence="4" id="KW-0732">Signal</keyword>
<feature type="signal peptide" evidence="4">
    <location>
        <begin position="1"/>
        <end position="21"/>
    </location>
</feature>
<feature type="region of interest" description="Disordered" evidence="3">
    <location>
        <begin position="125"/>
        <end position="145"/>
    </location>
</feature>
<reference evidence="5 6" key="1">
    <citation type="submission" date="2017-05" db="EMBL/GenBank/DDBJ databases">
        <title>Complete and WGS of Bordetella genogroups.</title>
        <authorList>
            <person name="Spilker T."/>
            <person name="LiPuma J."/>
        </authorList>
    </citation>
    <scope>NUCLEOTIDE SEQUENCE [LARGE SCALE GENOMIC DNA]</scope>
    <source>
        <strain evidence="5 6">AU10456</strain>
    </source>
</reference>